<dbReference type="EMBL" id="LAZR01026438">
    <property type="protein sequence ID" value="KKL68747.1"/>
    <property type="molecule type" value="Genomic_DNA"/>
</dbReference>
<evidence type="ECO:0008006" key="2">
    <source>
        <dbReference type="Google" id="ProtNLM"/>
    </source>
</evidence>
<sequence>MLGEDHSLTKDFPEYQCTITQLNTDNAEFAARAKQYNAIDKEIRVLELQGAPIDDEAMHQLKHDRMALKDWLHQQLTDAAK</sequence>
<dbReference type="Gene3D" id="6.10.280.50">
    <property type="match status" value="1"/>
</dbReference>
<comment type="caution">
    <text evidence="1">The sequence shown here is derived from an EMBL/GenBank/DDBJ whole genome shotgun (WGS) entry which is preliminary data.</text>
</comment>
<evidence type="ECO:0000313" key="1">
    <source>
        <dbReference type="EMBL" id="KKL68747.1"/>
    </source>
</evidence>
<dbReference type="Pfam" id="PF04325">
    <property type="entry name" value="DUF465"/>
    <property type="match status" value="1"/>
</dbReference>
<reference evidence="1" key="1">
    <citation type="journal article" date="2015" name="Nature">
        <title>Complex archaea that bridge the gap between prokaryotes and eukaryotes.</title>
        <authorList>
            <person name="Spang A."/>
            <person name="Saw J.H."/>
            <person name="Jorgensen S.L."/>
            <person name="Zaremba-Niedzwiedzka K."/>
            <person name="Martijn J."/>
            <person name="Lind A.E."/>
            <person name="van Eijk R."/>
            <person name="Schleper C."/>
            <person name="Guy L."/>
            <person name="Ettema T.J."/>
        </authorList>
    </citation>
    <scope>NUCLEOTIDE SEQUENCE</scope>
</reference>
<dbReference type="InterPro" id="IPR038444">
    <property type="entry name" value="DUF465_sf"/>
</dbReference>
<proteinExistence type="predicted"/>
<dbReference type="InterPro" id="IPR007420">
    <property type="entry name" value="DUF465"/>
</dbReference>
<organism evidence="1">
    <name type="scientific">marine sediment metagenome</name>
    <dbReference type="NCBI Taxonomy" id="412755"/>
    <lineage>
        <taxon>unclassified sequences</taxon>
        <taxon>metagenomes</taxon>
        <taxon>ecological metagenomes</taxon>
    </lineage>
</organism>
<gene>
    <name evidence="1" type="ORF">LCGC14_2121890</name>
</gene>
<name>A0A0F9H0C5_9ZZZZ</name>
<accession>A0A0F9H0C5</accession>
<dbReference type="AlphaFoldDB" id="A0A0F9H0C5"/>
<protein>
    <recommendedName>
        <fullName evidence="2">Protein containing DUF465</fullName>
    </recommendedName>
</protein>